<reference evidence="1 2" key="1">
    <citation type="submission" date="2024-04" db="EMBL/GenBank/DDBJ databases">
        <title>Tritrichomonas musculus Genome.</title>
        <authorList>
            <person name="Alves-Ferreira E."/>
            <person name="Grigg M."/>
            <person name="Lorenzi H."/>
            <person name="Galac M."/>
        </authorList>
    </citation>
    <scope>NUCLEOTIDE SEQUENCE [LARGE SCALE GENOMIC DNA]</scope>
    <source>
        <strain evidence="1 2">EAF2021</strain>
    </source>
</reference>
<dbReference type="EMBL" id="JAPFFF010000018">
    <property type="protein sequence ID" value="KAK8860618.1"/>
    <property type="molecule type" value="Genomic_DNA"/>
</dbReference>
<sequence>MRKFHRIFSNDQEAIIVEYINQNYIKPEYYFSNSMVQTLIFDAYDEVYADQIVHQRFNSSIPGFINDFKSRNNISSRIVYFGQKPININEEDLNIKIESFKKQIPFSKVNGIKIIFLLFLIIQQNRK</sequence>
<evidence type="ECO:0000313" key="1">
    <source>
        <dbReference type="EMBL" id="KAK8860618.1"/>
    </source>
</evidence>
<evidence type="ECO:0000313" key="2">
    <source>
        <dbReference type="Proteomes" id="UP001470230"/>
    </source>
</evidence>
<name>A0ABR2IC58_9EUKA</name>
<organism evidence="1 2">
    <name type="scientific">Tritrichomonas musculus</name>
    <dbReference type="NCBI Taxonomy" id="1915356"/>
    <lineage>
        <taxon>Eukaryota</taxon>
        <taxon>Metamonada</taxon>
        <taxon>Parabasalia</taxon>
        <taxon>Tritrichomonadida</taxon>
        <taxon>Tritrichomonadidae</taxon>
        <taxon>Tritrichomonas</taxon>
    </lineage>
</organism>
<proteinExistence type="predicted"/>
<gene>
    <name evidence="1" type="ORF">M9Y10_012283</name>
</gene>
<keyword evidence="2" id="KW-1185">Reference proteome</keyword>
<comment type="caution">
    <text evidence="1">The sequence shown here is derived from an EMBL/GenBank/DDBJ whole genome shotgun (WGS) entry which is preliminary data.</text>
</comment>
<dbReference type="Proteomes" id="UP001470230">
    <property type="component" value="Unassembled WGS sequence"/>
</dbReference>
<accession>A0ABR2IC58</accession>
<protein>
    <submittedName>
        <fullName evidence="1">Uncharacterized protein</fullName>
    </submittedName>
</protein>